<dbReference type="EMBL" id="BQXY01000001">
    <property type="protein sequence ID" value="GKU23911.1"/>
    <property type="molecule type" value="Genomic_DNA"/>
</dbReference>
<evidence type="ECO:0000256" key="4">
    <source>
        <dbReference type="ARBA" id="ARBA00020295"/>
    </source>
</evidence>
<evidence type="ECO:0000256" key="6">
    <source>
        <dbReference type="ARBA" id="ARBA00022679"/>
    </source>
</evidence>
<accession>A0A9W6D9H7</accession>
<dbReference type="Proteomes" id="UP001057868">
    <property type="component" value="Unassembled WGS sequence"/>
</dbReference>
<name>A0A9W6D9H7_9CLOT</name>
<comment type="caution">
    <text evidence="11">The sequence shown here is derived from an EMBL/GenBank/DDBJ whole genome shotgun (WGS) entry which is preliminary data.</text>
</comment>
<evidence type="ECO:0000256" key="1">
    <source>
        <dbReference type="ARBA" id="ARBA00000439"/>
    </source>
</evidence>
<keyword evidence="12" id="KW-1185">Reference proteome</keyword>
<dbReference type="Gene3D" id="3.20.20.80">
    <property type="entry name" value="Glycosidases"/>
    <property type="match status" value="1"/>
</dbReference>
<keyword evidence="6 10" id="KW-0808">Transferase</keyword>
<proteinExistence type="inferred from homology"/>
<evidence type="ECO:0000256" key="7">
    <source>
        <dbReference type="ARBA" id="ARBA00023277"/>
    </source>
</evidence>
<dbReference type="EC" id="2.4.1.25" evidence="3 10"/>
<dbReference type="Pfam" id="PF02446">
    <property type="entry name" value="Glyco_hydro_77"/>
    <property type="match status" value="1"/>
</dbReference>
<gene>
    <name evidence="11" type="primary">malM</name>
    <name evidence="11" type="ORF">CFOLD11_07370</name>
</gene>
<dbReference type="PANTHER" id="PTHR32438">
    <property type="entry name" value="4-ALPHA-GLUCANOTRANSFERASE DPE1, CHLOROPLASTIC/AMYLOPLASTIC"/>
    <property type="match status" value="1"/>
</dbReference>
<evidence type="ECO:0000256" key="3">
    <source>
        <dbReference type="ARBA" id="ARBA00012560"/>
    </source>
</evidence>
<reference evidence="11" key="1">
    <citation type="journal article" date="2023" name="Int. J. Syst. Evol. Microbiol.">
        <title>&lt;i&gt;Clostridium folliculivorans&lt;/i&gt; sp. nov., isolated from soil samples of an organic paddy in Japan.</title>
        <authorList>
            <person name="Tazawa J."/>
            <person name="Kobayashi H."/>
            <person name="Tanizawa Y."/>
            <person name="Uchino A."/>
            <person name="Tanaka F."/>
            <person name="Urashima Y."/>
            <person name="Miura S."/>
            <person name="Sakamoto M."/>
            <person name="Ohkuma M."/>
            <person name="Tohno M."/>
        </authorList>
    </citation>
    <scope>NUCLEOTIDE SEQUENCE</scope>
    <source>
        <strain evidence="11">D1-1</strain>
    </source>
</reference>
<dbReference type="RefSeq" id="WP_261850948.1">
    <property type="nucleotide sequence ID" value="NZ_BQXY01000001.1"/>
</dbReference>
<keyword evidence="5 10" id="KW-0328">Glycosyltransferase</keyword>
<comment type="similarity">
    <text evidence="2 10">Belongs to the disproportionating enzyme family.</text>
</comment>
<dbReference type="GO" id="GO:0005975">
    <property type="term" value="P:carbohydrate metabolic process"/>
    <property type="evidence" value="ECO:0007669"/>
    <property type="project" value="InterPro"/>
</dbReference>
<dbReference type="InterPro" id="IPR003385">
    <property type="entry name" value="Glyco_hydro_77"/>
</dbReference>
<evidence type="ECO:0000256" key="5">
    <source>
        <dbReference type="ARBA" id="ARBA00022676"/>
    </source>
</evidence>
<sequence>MRASGVLLPISSLPGKYGIGTFSKDAYDFIDKLKASGQKFWQILPLGPTGYGDSPYQSFSTFAGNPYFIDLEALIYEGYLTKEECENYDFGNSDRYIDYEKIYLSRFKILRTAYERSNITNNSEFNEFIKENSYWLEDYSLYMAVKNAYGGMSWSEWDDDIKLREPSSVEKYNNQYADEISFYKFQQFMFIKQWLKLKAYANQQGIKIIGDIPIYVAFDSADAWANPELFQFDSNRRPISVAGCPPDAFSATGQLWGNPLYDWEYHKRTSYTWWIQRIAYSFKLYDVVRVDHFRGFDEYYSIPFGATTAQTGQWRKGPGYDIFNAIKNALGDLDIIAEDLGFLTESVLELVRRTGYPGMKVLEFAFDSREAGDYMPHNYNRNSIVYTGTHDNETISEWYHKLNSEDKKLANDYLDIDEDNIKDVHWKFIRLAFSTVSDLAVIPIQDYLGLGSEGRINIPSTLGANWKWRLLDNEITTELVDRIRKITKLYGR</sequence>
<protein>
    <recommendedName>
        <fullName evidence="4 10">4-alpha-glucanotransferase</fullName>
        <ecNumber evidence="3 10">2.4.1.25</ecNumber>
    </recommendedName>
    <alternativeName>
        <fullName evidence="8 10">Amylomaltase</fullName>
    </alternativeName>
    <alternativeName>
        <fullName evidence="9 10">Disproportionating enzyme</fullName>
    </alternativeName>
</protein>
<dbReference type="NCBIfam" id="TIGR00217">
    <property type="entry name" value="malQ"/>
    <property type="match status" value="1"/>
</dbReference>
<dbReference type="InterPro" id="IPR017853">
    <property type="entry name" value="GH"/>
</dbReference>
<evidence type="ECO:0000313" key="11">
    <source>
        <dbReference type="EMBL" id="GKU23911.1"/>
    </source>
</evidence>
<dbReference type="SUPFAM" id="SSF51445">
    <property type="entry name" value="(Trans)glycosidases"/>
    <property type="match status" value="1"/>
</dbReference>
<keyword evidence="7 10" id="KW-0119">Carbohydrate metabolism</keyword>
<dbReference type="GO" id="GO:0004134">
    <property type="term" value="F:4-alpha-glucanotransferase activity"/>
    <property type="evidence" value="ECO:0007669"/>
    <property type="project" value="UniProtKB-EC"/>
</dbReference>
<organism evidence="11 12">
    <name type="scientific">Clostridium folliculivorans</name>
    <dbReference type="NCBI Taxonomy" id="2886038"/>
    <lineage>
        <taxon>Bacteria</taxon>
        <taxon>Bacillati</taxon>
        <taxon>Bacillota</taxon>
        <taxon>Clostridia</taxon>
        <taxon>Eubacteriales</taxon>
        <taxon>Clostridiaceae</taxon>
        <taxon>Clostridium</taxon>
    </lineage>
</organism>
<comment type="catalytic activity">
    <reaction evidence="1 10">
        <text>Transfers a segment of a (1-&gt;4)-alpha-D-glucan to a new position in an acceptor, which may be glucose or a (1-&gt;4)-alpha-D-glucan.</text>
        <dbReference type="EC" id="2.4.1.25"/>
    </reaction>
</comment>
<evidence type="ECO:0000256" key="10">
    <source>
        <dbReference type="RuleBase" id="RU361207"/>
    </source>
</evidence>
<evidence type="ECO:0000256" key="9">
    <source>
        <dbReference type="ARBA" id="ARBA00031501"/>
    </source>
</evidence>
<evidence type="ECO:0000256" key="2">
    <source>
        <dbReference type="ARBA" id="ARBA00005684"/>
    </source>
</evidence>
<evidence type="ECO:0000256" key="8">
    <source>
        <dbReference type="ARBA" id="ARBA00031423"/>
    </source>
</evidence>
<evidence type="ECO:0000313" key="12">
    <source>
        <dbReference type="Proteomes" id="UP001057868"/>
    </source>
</evidence>
<dbReference type="PANTHER" id="PTHR32438:SF5">
    <property type="entry name" value="4-ALPHA-GLUCANOTRANSFERASE DPE1, CHLOROPLASTIC_AMYLOPLASTIC"/>
    <property type="match status" value="1"/>
</dbReference>
<dbReference type="AlphaFoldDB" id="A0A9W6D9H7"/>
<dbReference type="NCBIfam" id="NF011080">
    <property type="entry name" value="PRK14508.1-3"/>
    <property type="match status" value="1"/>
</dbReference>